<dbReference type="InterPro" id="IPR013762">
    <property type="entry name" value="Integrase-like_cat_sf"/>
</dbReference>
<evidence type="ECO:0000256" key="3">
    <source>
        <dbReference type="ARBA" id="ARBA00023125"/>
    </source>
</evidence>
<evidence type="ECO:0000256" key="1">
    <source>
        <dbReference type="ARBA" id="ARBA00008857"/>
    </source>
</evidence>
<dbReference type="InterPro" id="IPR002104">
    <property type="entry name" value="Integrase_catalytic"/>
</dbReference>
<dbReference type="Proteomes" id="UP001058267">
    <property type="component" value="Chromosome"/>
</dbReference>
<dbReference type="Gene3D" id="1.10.150.130">
    <property type="match status" value="1"/>
</dbReference>
<evidence type="ECO:0000259" key="7">
    <source>
        <dbReference type="PROSITE" id="PS51900"/>
    </source>
</evidence>
<keyword evidence="9" id="KW-1185">Reference proteome</keyword>
<evidence type="ECO:0000313" key="9">
    <source>
        <dbReference type="Proteomes" id="UP001058267"/>
    </source>
</evidence>
<evidence type="ECO:0000256" key="5">
    <source>
        <dbReference type="PROSITE-ProRule" id="PRU01248"/>
    </source>
</evidence>
<accession>A0ABY5V8C7</accession>
<feature type="domain" description="Tyr recombinase" evidence="6">
    <location>
        <begin position="214"/>
        <end position="420"/>
    </location>
</feature>
<evidence type="ECO:0000256" key="2">
    <source>
        <dbReference type="ARBA" id="ARBA00022908"/>
    </source>
</evidence>
<keyword evidence="2" id="KW-0229">DNA integration</keyword>
<dbReference type="Pfam" id="PF00589">
    <property type="entry name" value="Phage_integrase"/>
    <property type="match status" value="1"/>
</dbReference>
<dbReference type="PANTHER" id="PTHR30349">
    <property type="entry name" value="PHAGE INTEGRASE-RELATED"/>
    <property type="match status" value="1"/>
</dbReference>
<dbReference type="PROSITE" id="PS51900">
    <property type="entry name" value="CB"/>
    <property type="match status" value="1"/>
</dbReference>
<dbReference type="InterPro" id="IPR050090">
    <property type="entry name" value="Tyrosine_recombinase_XerCD"/>
</dbReference>
<proteinExistence type="inferred from homology"/>
<dbReference type="Pfam" id="PF13102">
    <property type="entry name" value="Phage_int_SAM_5"/>
    <property type="match status" value="1"/>
</dbReference>
<dbReference type="SUPFAM" id="SSF56349">
    <property type="entry name" value="DNA breaking-rejoining enzymes"/>
    <property type="match status" value="1"/>
</dbReference>
<dbReference type="Gene3D" id="1.10.443.10">
    <property type="entry name" value="Intergrase catalytic core"/>
    <property type="match status" value="1"/>
</dbReference>
<gene>
    <name evidence="8" type="ORF">NQ519_01715</name>
</gene>
<dbReference type="PROSITE" id="PS51898">
    <property type="entry name" value="TYR_RECOMBINASE"/>
    <property type="match status" value="1"/>
</dbReference>
<reference evidence="8" key="1">
    <citation type="journal article" date="2022" name="Cell">
        <title>Design, construction, and in vivo augmentation of a complex gut microbiome.</title>
        <authorList>
            <person name="Cheng A.G."/>
            <person name="Ho P.Y."/>
            <person name="Aranda-Diaz A."/>
            <person name="Jain S."/>
            <person name="Yu F.B."/>
            <person name="Meng X."/>
            <person name="Wang M."/>
            <person name="Iakiviak M."/>
            <person name="Nagashima K."/>
            <person name="Zhao A."/>
            <person name="Murugkar P."/>
            <person name="Patil A."/>
            <person name="Atabakhsh K."/>
            <person name="Weakley A."/>
            <person name="Yan J."/>
            <person name="Brumbaugh A.R."/>
            <person name="Higginbottom S."/>
            <person name="Dimas A."/>
            <person name="Shiver A.L."/>
            <person name="Deutschbauer A."/>
            <person name="Neff N."/>
            <person name="Sonnenburg J.L."/>
            <person name="Huang K.C."/>
            <person name="Fischbach M.A."/>
        </authorList>
    </citation>
    <scope>NUCLEOTIDE SEQUENCE</scope>
    <source>
        <strain evidence="8">JC50</strain>
    </source>
</reference>
<dbReference type="InterPro" id="IPR011010">
    <property type="entry name" value="DNA_brk_join_enz"/>
</dbReference>
<protein>
    <submittedName>
        <fullName evidence="8">Site-specific integrase</fullName>
    </submittedName>
</protein>
<keyword evidence="3 5" id="KW-0238">DNA-binding</keyword>
<evidence type="ECO:0000256" key="4">
    <source>
        <dbReference type="ARBA" id="ARBA00023172"/>
    </source>
</evidence>
<organism evidence="8 9">
    <name type="scientific">Alistipes senegalensis JC50</name>
    <dbReference type="NCBI Taxonomy" id="1033732"/>
    <lineage>
        <taxon>Bacteria</taxon>
        <taxon>Pseudomonadati</taxon>
        <taxon>Bacteroidota</taxon>
        <taxon>Bacteroidia</taxon>
        <taxon>Bacteroidales</taxon>
        <taxon>Rikenellaceae</taxon>
        <taxon>Alistipes</taxon>
    </lineage>
</organism>
<comment type="similarity">
    <text evidence="1">Belongs to the 'phage' integrase family.</text>
</comment>
<keyword evidence="4" id="KW-0233">DNA recombination</keyword>
<dbReference type="InterPro" id="IPR010998">
    <property type="entry name" value="Integrase_recombinase_N"/>
</dbReference>
<sequence>MPKTTIKPMLNIRKDTPNDRYTLIIQILCRRRRGVVFTPFKLLRAEFDASRCQAVPSLKIREHLRFIDNVNNYLRHQVHELHRIASELERSSRSFDGRDVARLFRARSDNRFVHTVFCSQIEELLREGRHGTAFTYRSTLKAFERFSGKRHYQLCELDEPTILEFRKFLLREGLRTNTVTFYLNKLRAVYNRAVREGAAPKGPDPFGSVSFRVEKTRKLAVDDTVLQRVAGAELPPGSLSVARDLFLFSFYCRGMSFVDMAYLRQRDIDGEVIRYRRRKTGQLFTVRIVPALRTIIERYRNHCPPLVLPILAVKDGAGGFRPLEFTGTDSTARREYEELLYRRFLYNRSEYLHHLRCLSRQLGLERNLTFNMARHTWASRARRKGIPMSVISEGLGHTSEQTTRIYLDELEARRIDEANSIVTSF</sequence>
<name>A0ABY5V8C7_9BACT</name>
<evidence type="ECO:0000259" key="6">
    <source>
        <dbReference type="PROSITE" id="PS51898"/>
    </source>
</evidence>
<feature type="domain" description="Core-binding (CB)" evidence="7">
    <location>
        <begin position="115"/>
        <end position="194"/>
    </location>
</feature>
<dbReference type="RefSeq" id="WP_019149793.1">
    <property type="nucleotide sequence ID" value="NZ_CP102252.1"/>
</dbReference>
<dbReference type="InterPro" id="IPR025269">
    <property type="entry name" value="SAM-like_dom"/>
</dbReference>
<dbReference type="InterPro" id="IPR044068">
    <property type="entry name" value="CB"/>
</dbReference>
<evidence type="ECO:0000313" key="8">
    <source>
        <dbReference type="EMBL" id="UWN65578.1"/>
    </source>
</evidence>
<dbReference type="PANTHER" id="PTHR30349:SF64">
    <property type="entry name" value="PROPHAGE INTEGRASE INTD-RELATED"/>
    <property type="match status" value="1"/>
</dbReference>
<dbReference type="EMBL" id="CP102252">
    <property type="protein sequence ID" value="UWN65578.1"/>
    <property type="molecule type" value="Genomic_DNA"/>
</dbReference>